<dbReference type="AlphaFoldDB" id="A0A812XGZ3"/>
<organism evidence="8 9">
    <name type="scientific">Symbiodinium pilosum</name>
    <name type="common">Dinoflagellate</name>
    <dbReference type="NCBI Taxonomy" id="2952"/>
    <lineage>
        <taxon>Eukaryota</taxon>
        <taxon>Sar</taxon>
        <taxon>Alveolata</taxon>
        <taxon>Dinophyceae</taxon>
        <taxon>Suessiales</taxon>
        <taxon>Symbiodiniaceae</taxon>
        <taxon>Symbiodinium</taxon>
    </lineage>
</organism>
<dbReference type="OrthoDB" id="331170at2759"/>
<dbReference type="Proteomes" id="UP000649617">
    <property type="component" value="Unassembled WGS sequence"/>
</dbReference>
<dbReference type="EMBL" id="CAJNIZ010045992">
    <property type="protein sequence ID" value="CAE7735826.1"/>
    <property type="molecule type" value="Genomic_DNA"/>
</dbReference>
<comment type="subcellular location">
    <subcellularLocation>
        <location evidence="1">Membrane</location>
    </subcellularLocation>
</comment>
<evidence type="ECO:0000256" key="7">
    <source>
        <dbReference type="SAM" id="Phobius"/>
    </source>
</evidence>
<dbReference type="InterPro" id="IPR051423">
    <property type="entry name" value="CD225/Dispanin"/>
</dbReference>
<feature type="compositionally biased region" description="Acidic residues" evidence="6">
    <location>
        <begin position="113"/>
        <end position="138"/>
    </location>
</feature>
<accession>A0A812XGZ3</accession>
<dbReference type="PANTHER" id="PTHR14948">
    <property type="entry name" value="NG5"/>
    <property type="match status" value="1"/>
</dbReference>
<dbReference type="InterPro" id="IPR007593">
    <property type="entry name" value="CD225/Dispanin_fam"/>
</dbReference>
<evidence type="ECO:0000256" key="4">
    <source>
        <dbReference type="ARBA" id="ARBA00022989"/>
    </source>
</evidence>
<evidence type="ECO:0000256" key="2">
    <source>
        <dbReference type="ARBA" id="ARBA00006843"/>
    </source>
</evidence>
<comment type="similarity">
    <text evidence="2">Belongs to the CD225/Dispanin family.</text>
</comment>
<dbReference type="Pfam" id="PF04505">
    <property type="entry name" value="CD225"/>
    <property type="match status" value="1"/>
</dbReference>
<evidence type="ECO:0000256" key="1">
    <source>
        <dbReference type="ARBA" id="ARBA00004370"/>
    </source>
</evidence>
<comment type="caution">
    <text evidence="8">The sequence shown here is derived from an EMBL/GenBank/DDBJ whole genome shotgun (WGS) entry which is preliminary data.</text>
</comment>
<reference evidence="8" key="1">
    <citation type="submission" date="2021-02" db="EMBL/GenBank/DDBJ databases">
        <authorList>
            <person name="Dougan E. K."/>
            <person name="Rhodes N."/>
            <person name="Thang M."/>
            <person name="Chan C."/>
        </authorList>
    </citation>
    <scope>NUCLEOTIDE SEQUENCE</scope>
</reference>
<evidence type="ECO:0000256" key="5">
    <source>
        <dbReference type="ARBA" id="ARBA00023136"/>
    </source>
</evidence>
<protein>
    <submittedName>
        <fullName evidence="8">Uncharacterized protein</fullName>
    </submittedName>
</protein>
<keyword evidence="4 7" id="KW-1133">Transmembrane helix</keyword>
<keyword evidence="5 7" id="KW-0472">Membrane</keyword>
<name>A0A812XGZ3_SYMPI</name>
<proteinExistence type="inferred from homology"/>
<sequence length="138" mass="15118">LHSDRMLELQGHKLVNCVAEEDEKSRAVEKDDVKDYMPWAILSTFFCPILGGVSIYQSTQVKAYQKKKDYKKARAASRRTTVWGLYALMLGVVIIGSFTTIYITNGRVRADVGGDDGDDGDDGGYGDAADGDATDVTE</sequence>
<keyword evidence="9" id="KW-1185">Reference proteome</keyword>
<gene>
    <name evidence="8" type="ORF">SPIL2461_LOCUS21148</name>
</gene>
<dbReference type="PANTHER" id="PTHR14948:SF44">
    <property type="entry name" value="PROLINE-RICH TRANSMEMBRANE PROTEIN 1-LIKE"/>
    <property type="match status" value="1"/>
</dbReference>
<dbReference type="GO" id="GO:0016020">
    <property type="term" value="C:membrane"/>
    <property type="evidence" value="ECO:0007669"/>
    <property type="project" value="UniProtKB-SubCell"/>
</dbReference>
<feature type="region of interest" description="Disordered" evidence="6">
    <location>
        <begin position="112"/>
        <end position="138"/>
    </location>
</feature>
<feature type="non-terminal residue" evidence="8">
    <location>
        <position position="138"/>
    </location>
</feature>
<feature type="transmembrane region" description="Helical" evidence="7">
    <location>
        <begin position="80"/>
        <end position="103"/>
    </location>
</feature>
<evidence type="ECO:0000313" key="9">
    <source>
        <dbReference type="Proteomes" id="UP000649617"/>
    </source>
</evidence>
<evidence type="ECO:0000256" key="3">
    <source>
        <dbReference type="ARBA" id="ARBA00022692"/>
    </source>
</evidence>
<keyword evidence="3 7" id="KW-0812">Transmembrane</keyword>
<feature type="transmembrane region" description="Helical" evidence="7">
    <location>
        <begin position="36"/>
        <end position="59"/>
    </location>
</feature>
<evidence type="ECO:0000313" key="8">
    <source>
        <dbReference type="EMBL" id="CAE7735826.1"/>
    </source>
</evidence>
<evidence type="ECO:0000256" key="6">
    <source>
        <dbReference type="SAM" id="MobiDB-lite"/>
    </source>
</evidence>